<gene>
    <name evidence="1" type="ORF">UFOPK1433_00969</name>
</gene>
<organism evidence="1">
    <name type="scientific">freshwater metagenome</name>
    <dbReference type="NCBI Taxonomy" id="449393"/>
    <lineage>
        <taxon>unclassified sequences</taxon>
        <taxon>metagenomes</taxon>
        <taxon>ecological metagenomes</taxon>
    </lineage>
</organism>
<dbReference type="SUPFAM" id="SSF51011">
    <property type="entry name" value="Glycosyl hydrolase domain"/>
    <property type="match status" value="1"/>
</dbReference>
<dbReference type="InterPro" id="IPR013780">
    <property type="entry name" value="Glyco_hydro_b"/>
</dbReference>
<dbReference type="EMBL" id="CAEZSN010000123">
    <property type="protein sequence ID" value="CAB4548607.1"/>
    <property type="molecule type" value="Genomic_DNA"/>
</dbReference>
<name>A0A6J6CBP4_9ZZZZ</name>
<protein>
    <submittedName>
        <fullName evidence="1">Unannotated protein</fullName>
    </submittedName>
</protein>
<dbReference type="PANTHER" id="PTHR43002">
    <property type="entry name" value="GLYCOGEN DEBRANCHING ENZYME"/>
    <property type="match status" value="1"/>
</dbReference>
<dbReference type="AlphaFoldDB" id="A0A6J6CBP4"/>
<dbReference type="InterPro" id="IPR017853">
    <property type="entry name" value="GH"/>
</dbReference>
<sequence length="191" mass="21388">MRNLLATLLFSSGIPMIASGDERAKTQHGNNNAYCQDNVLSWVKWELTEFEANIEETFSYLTRLRSENASLRPVNFGNFEGATPGSDLIRWYNQSGGLMTDDDWNSTETRVIQRLSENIDDQGHHNLTLLVVNGSEAEVSLTLPIWETVQSYERLWDSSDSVPNIHATAYKAGNNVAVSECSVQLFRAVAL</sequence>
<dbReference type="SUPFAM" id="SSF51445">
    <property type="entry name" value="(Trans)glycosidases"/>
    <property type="match status" value="1"/>
</dbReference>
<proteinExistence type="predicted"/>
<reference evidence="1" key="1">
    <citation type="submission" date="2020-05" db="EMBL/GenBank/DDBJ databases">
        <authorList>
            <person name="Chiriac C."/>
            <person name="Salcher M."/>
            <person name="Ghai R."/>
            <person name="Kavagutti S V."/>
        </authorList>
    </citation>
    <scope>NUCLEOTIDE SEQUENCE</scope>
</reference>
<evidence type="ECO:0000313" key="1">
    <source>
        <dbReference type="EMBL" id="CAB4548607.1"/>
    </source>
</evidence>
<dbReference type="Gene3D" id="2.60.40.1180">
    <property type="entry name" value="Golgi alpha-mannosidase II"/>
    <property type="match status" value="1"/>
</dbReference>
<accession>A0A6J6CBP4</accession>
<dbReference type="Gene3D" id="3.20.20.80">
    <property type="entry name" value="Glycosidases"/>
    <property type="match status" value="1"/>
</dbReference>